<dbReference type="Proteomes" id="UP000249829">
    <property type="component" value="Unassembled WGS sequence"/>
</dbReference>
<dbReference type="AlphaFoldDB" id="A0A2V5HCY9"/>
<name>A0A2V5HCY9_ASPV1</name>
<evidence type="ECO:0000313" key="3">
    <source>
        <dbReference type="EMBL" id="PYI19113.1"/>
    </source>
</evidence>
<dbReference type="EMBL" id="KZ825137">
    <property type="protein sequence ID" value="PYI19113.1"/>
    <property type="molecule type" value="Genomic_DNA"/>
</dbReference>
<feature type="signal peptide" evidence="2">
    <location>
        <begin position="1"/>
        <end position="23"/>
    </location>
</feature>
<gene>
    <name evidence="3" type="ORF">BO99DRAFT_146558</name>
</gene>
<feature type="region of interest" description="Disordered" evidence="1">
    <location>
        <begin position="74"/>
        <end position="111"/>
    </location>
</feature>
<protein>
    <recommendedName>
        <fullName evidence="5">Secreted protein</fullName>
    </recommendedName>
</protein>
<feature type="chain" id="PRO_5016172457" description="Secreted protein" evidence="2">
    <location>
        <begin position="24"/>
        <end position="111"/>
    </location>
</feature>
<evidence type="ECO:0000256" key="2">
    <source>
        <dbReference type="SAM" id="SignalP"/>
    </source>
</evidence>
<reference evidence="3 4" key="1">
    <citation type="submission" date="2018-02" db="EMBL/GenBank/DDBJ databases">
        <title>The genomes of Aspergillus section Nigri reveals drivers in fungal speciation.</title>
        <authorList>
            <consortium name="DOE Joint Genome Institute"/>
            <person name="Vesth T.C."/>
            <person name="Nybo J."/>
            <person name="Theobald S."/>
            <person name="Brandl J."/>
            <person name="Frisvad J.C."/>
            <person name="Nielsen K.F."/>
            <person name="Lyhne E.K."/>
            <person name="Kogle M.E."/>
            <person name="Kuo A."/>
            <person name="Riley R."/>
            <person name="Clum A."/>
            <person name="Nolan M."/>
            <person name="Lipzen A."/>
            <person name="Salamov A."/>
            <person name="Henrissat B."/>
            <person name="Wiebenga A."/>
            <person name="De vries R.P."/>
            <person name="Grigoriev I.V."/>
            <person name="Mortensen U.H."/>
            <person name="Andersen M.R."/>
            <person name="Baker S.E."/>
        </authorList>
    </citation>
    <scope>NUCLEOTIDE SEQUENCE [LARGE SCALE GENOMIC DNA]</scope>
    <source>
        <strain evidence="3 4">CBS 115571</strain>
    </source>
</reference>
<keyword evidence="2" id="KW-0732">Signal</keyword>
<accession>A0A2V5HCY9</accession>
<feature type="compositionally biased region" description="Basic residues" evidence="1">
    <location>
        <begin position="80"/>
        <end position="91"/>
    </location>
</feature>
<evidence type="ECO:0000313" key="4">
    <source>
        <dbReference type="Proteomes" id="UP000249829"/>
    </source>
</evidence>
<proteinExistence type="predicted"/>
<organism evidence="3 4">
    <name type="scientific">Aspergillus violaceofuscus (strain CBS 115571)</name>
    <dbReference type="NCBI Taxonomy" id="1450538"/>
    <lineage>
        <taxon>Eukaryota</taxon>
        <taxon>Fungi</taxon>
        <taxon>Dikarya</taxon>
        <taxon>Ascomycota</taxon>
        <taxon>Pezizomycotina</taxon>
        <taxon>Eurotiomycetes</taxon>
        <taxon>Eurotiomycetidae</taxon>
        <taxon>Eurotiales</taxon>
        <taxon>Aspergillaceae</taxon>
        <taxon>Aspergillus</taxon>
    </lineage>
</organism>
<keyword evidence="4" id="KW-1185">Reference proteome</keyword>
<evidence type="ECO:0008006" key="5">
    <source>
        <dbReference type="Google" id="ProtNLM"/>
    </source>
</evidence>
<sequence>MIETLRLALACWILILWTHRAAGAGYDRQMERIPSGTGQLVFATDGWASAVACRPIPPGCSTFHFVSVCVRQNPSERQKIRGKKKKKKKRPMINDKDKDKVVNTSECQETT</sequence>
<feature type="compositionally biased region" description="Basic and acidic residues" evidence="1">
    <location>
        <begin position="92"/>
        <end position="101"/>
    </location>
</feature>
<feature type="compositionally biased region" description="Polar residues" evidence="1">
    <location>
        <begin position="102"/>
        <end position="111"/>
    </location>
</feature>
<evidence type="ECO:0000256" key="1">
    <source>
        <dbReference type="SAM" id="MobiDB-lite"/>
    </source>
</evidence>